<sequence length="130" mass="14589">MGIFTGEEDIRSNIVRSHEERMEEIENSQSWAEAMVLLSAGGTALSTLLSAPIFYLSHSYSAYKVFAHESHAMFSNTNDVIETKRKECRFLEVVVNEALGIASPVPGKLWRDIDYSEERSGADEKTSEKL</sequence>
<proteinExistence type="predicted"/>
<dbReference type="EMBL" id="JABFCT010000013">
    <property type="protein sequence ID" value="KAF5870700.1"/>
    <property type="molecule type" value="Genomic_DNA"/>
</dbReference>
<dbReference type="Proteomes" id="UP000531561">
    <property type="component" value="Unassembled WGS sequence"/>
</dbReference>
<dbReference type="AlphaFoldDB" id="A0A8H6ANY3"/>
<dbReference type="OrthoDB" id="10584798at2759"/>
<reference evidence="1 2" key="1">
    <citation type="journal article" date="2020" name="Phytopathology">
        <title>A high-quality genome resource of Botrytis fragariae, a new and rapidly spreading fungal pathogen causing strawberry gray mold in the U.S.A.</title>
        <authorList>
            <person name="Wu Y."/>
            <person name="Saski C.A."/>
            <person name="Schnabel G."/>
            <person name="Xiao S."/>
            <person name="Hu M."/>
        </authorList>
    </citation>
    <scope>NUCLEOTIDE SEQUENCE [LARGE SCALE GENOMIC DNA]</scope>
    <source>
        <strain evidence="1 2">BVB16</strain>
    </source>
</reference>
<keyword evidence="1" id="KW-0503">Monooxygenase</keyword>
<dbReference type="Gene3D" id="1.10.630.10">
    <property type="entry name" value="Cytochrome P450"/>
    <property type="match status" value="1"/>
</dbReference>
<organism evidence="1 2">
    <name type="scientific">Botrytis fragariae</name>
    <dbReference type="NCBI Taxonomy" id="1964551"/>
    <lineage>
        <taxon>Eukaryota</taxon>
        <taxon>Fungi</taxon>
        <taxon>Dikarya</taxon>
        <taxon>Ascomycota</taxon>
        <taxon>Pezizomycotina</taxon>
        <taxon>Leotiomycetes</taxon>
        <taxon>Helotiales</taxon>
        <taxon>Sclerotiniaceae</taxon>
        <taxon>Botrytis</taxon>
    </lineage>
</organism>
<gene>
    <name evidence="1" type="ORF">Bfra_009248</name>
</gene>
<name>A0A8H6ANY3_9HELO</name>
<dbReference type="GO" id="GO:0020037">
    <property type="term" value="F:heme binding"/>
    <property type="evidence" value="ECO:0007669"/>
    <property type="project" value="InterPro"/>
</dbReference>
<dbReference type="GO" id="GO:0016705">
    <property type="term" value="F:oxidoreductase activity, acting on paired donors, with incorporation or reduction of molecular oxygen"/>
    <property type="evidence" value="ECO:0007669"/>
    <property type="project" value="InterPro"/>
</dbReference>
<keyword evidence="2" id="KW-1185">Reference proteome</keyword>
<dbReference type="RefSeq" id="XP_037189647.1">
    <property type="nucleotide sequence ID" value="XM_037339597.1"/>
</dbReference>
<evidence type="ECO:0000313" key="1">
    <source>
        <dbReference type="EMBL" id="KAF5870700.1"/>
    </source>
</evidence>
<dbReference type="SUPFAM" id="SSF48264">
    <property type="entry name" value="Cytochrome P450"/>
    <property type="match status" value="1"/>
</dbReference>
<accession>A0A8H6ANY3</accession>
<comment type="caution">
    <text evidence="1">The sequence shown here is derived from an EMBL/GenBank/DDBJ whole genome shotgun (WGS) entry which is preliminary data.</text>
</comment>
<protein>
    <submittedName>
        <fullName evidence="1">Putative benzoate 4-monooxygenase cytochrome p450 protein</fullName>
    </submittedName>
</protein>
<dbReference type="GO" id="GO:0004497">
    <property type="term" value="F:monooxygenase activity"/>
    <property type="evidence" value="ECO:0007669"/>
    <property type="project" value="UniProtKB-KW"/>
</dbReference>
<keyword evidence="1" id="KW-0560">Oxidoreductase</keyword>
<dbReference type="GO" id="GO:0005506">
    <property type="term" value="F:iron ion binding"/>
    <property type="evidence" value="ECO:0007669"/>
    <property type="project" value="InterPro"/>
</dbReference>
<evidence type="ECO:0000313" key="2">
    <source>
        <dbReference type="Proteomes" id="UP000531561"/>
    </source>
</evidence>
<dbReference type="GeneID" id="59263289"/>
<dbReference type="InterPro" id="IPR036396">
    <property type="entry name" value="Cyt_P450_sf"/>
</dbReference>